<dbReference type="CDD" id="cd12797">
    <property type="entry name" value="M23_peptidase"/>
    <property type="match status" value="1"/>
</dbReference>
<name>A0ABN1RDC9_9ACTN</name>
<dbReference type="InterPro" id="IPR011055">
    <property type="entry name" value="Dup_hybrid_motif"/>
</dbReference>
<feature type="region of interest" description="Disordered" evidence="1">
    <location>
        <begin position="54"/>
        <end position="79"/>
    </location>
</feature>
<dbReference type="Proteomes" id="UP001500665">
    <property type="component" value="Unassembled WGS sequence"/>
</dbReference>
<accession>A0ABN1RDC9</accession>
<gene>
    <name evidence="3" type="ORF">GCM10009550_39770</name>
</gene>
<reference evidence="3 4" key="1">
    <citation type="journal article" date="2019" name="Int. J. Syst. Evol. Microbiol.">
        <title>The Global Catalogue of Microorganisms (GCM) 10K type strain sequencing project: providing services to taxonomists for standard genome sequencing and annotation.</title>
        <authorList>
            <consortium name="The Broad Institute Genomics Platform"/>
            <consortium name="The Broad Institute Genome Sequencing Center for Infectious Disease"/>
            <person name="Wu L."/>
            <person name="Ma J."/>
        </authorList>
    </citation>
    <scope>NUCLEOTIDE SEQUENCE [LARGE SCALE GENOMIC DNA]</scope>
    <source>
        <strain evidence="3 4">JCM 10696</strain>
    </source>
</reference>
<dbReference type="InterPro" id="IPR016047">
    <property type="entry name" value="M23ase_b-sheet_dom"/>
</dbReference>
<feature type="domain" description="M23ase beta-sheet core" evidence="2">
    <location>
        <begin position="111"/>
        <end position="208"/>
    </location>
</feature>
<dbReference type="Pfam" id="PF01551">
    <property type="entry name" value="Peptidase_M23"/>
    <property type="match status" value="1"/>
</dbReference>
<keyword evidence="4" id="KW-1185">Reference proteome</keyword>
<evidence type="ECO:0000256" key="1">
    <source>
        <dbReference type="SAM" id="MobiDB-lite"/>
    </source>
</evidence>
<evidence type="ECO:0000259" key="2">
    <source>
        <dbReference type="Pfam" id="PF01551"/>
    </source>
</evidence>
<dbReference type="RefSeq" id="WP_344242357.1">
    <property type="nucleotide sequence ID" value="NZ_BAAAHH010000016.1"/>
</dbReference>
<dbReference type="SUPFAM" id="SSF51261">
    <property type="entry name" value="Duplicated hybrid motif"/>
    <property type="match status" value="1"/>
</dbReference>
<sequence length="226" mass="23468">MILFLPAPLPPPPASSLSVLSAPALPAPGSAFPAPRSAPPPLLLLPSAPFSPALPPPTASRRVPAPPARPRSAPPPSALPAAPPLPWRWPLPPPARVVRLFAPPSAPWLPGHRGVDLAARPGLPVRAPAPGRVAFARDLAGRGVITLTHGPLRTTYEPVLPAVPSGATVTTGTVIGTVIGTVQPAPSHCHPETCLHWGLRRADAYLDPLSLLAPPKIRLLPRWPPP</sequence>
<protein>
    <recommendedName>
        <fullName evidence="2">M23ase beta-sheet core domain-containing protein</fullName>
    </recommendedName>
</protein>
<evidence type="ECO:0000313" key="3">
    <source>
        <dbReference type="EMBL" id="GAA0955260.1"/>
    </source>
</evidence>
<comment type="caution">
    <text evidence="3">The sequence shown here is derived from an EMBL/GenBank/DDBJ whole genome shotgun (WGS) entry which is preliminary data.</text>
</comment>
<proteinExistence type="predicted"/>
<evidence type="ECO:0000313" key="4">
    <source>
        <dbReference type="Proteomes" id="UP001500665"/>
    </source>
</evidence>
<organism evidence="3 4">
    <name type="scientific">Actinocorallia libanotica</name>
    <dbReference type="NCBI Taxonomy" id="46162"/>
    <lineage>
        <taxon>Bacteria</taxon>
        <taxon>Bacillati</taxon>
        <taxon>Actinomycetota</taxon>
        <taxon>Actinomycetes</taxon>
        <taxon>Streptosporangiales</taxon>
        <taxon>Thermomonosporaceae</taxon>
        <taxon>Actinocorallia</taxon>
    </lineage>
</organism>
<dbReference type="EMBL" id="BAAAHH010000016">
    <property type="protein sequence ID" value="GAA0955260.1"/>
    <property type="molecule type" value="Genomic_DNA"/>
</dbReference>
<dbReference type="Gene3D" id="2.70.70.10">
    <property type="entry name" value="Glucose Permease (Domain IIA)"/>
    <property type="match status" value="1"/>
</dbReference>